<name>A0A1H9WJR7_9BACI</name>
<proteinExistence type="inferred from homology"/>
<feature type="domain" description="Beta-xylosidase C-terminal Concanavalin A-like" evidence="7">
    <location>
        <begin position="332"/>
        <end position="532"/>
    </location>
</feature>
<dbReference type="InterPro" id="IPR023296">
    <property type="entry name" value="Glyco_hydro_beta-prop_sf"/>
</dbReference>
<feature type="active site" description="Proton donor" evidence="4">
    <location>
        <position position="186"/>
    </location>
</feature>
<gene>
    <name evidence="8" type="ORF">SAMN05444126_1376</name>
</gene>
<evidence type="ECO:0000256" key="1">
    <source>
        <dbReference type="ARBA" id="ARBA00009865"/>
    </source>
</evidence>
<dbReference type="SUPFAM" id="SSF75005">
    <property type="entry name" value="Arabinanase/levansucrase/invertase"/>
    <property type="match status" value="1"/>
</dbReference>
<comment type="similarity">
    <text evidence="1 6">Belongs to the glycosyl hydrolase 43 family.</text>
</comment>
<dbReference type="AlphaFoldDB" id="A0A1H9WJR7"/>
<dbReference type="GO" id="GO:0004553">
    <property type="term" value="F:hydrolase activity, hydrolyzing O-glycosyl compounds"/>
    <property type="evidence" value="ECO:0007669"/>
    <property type="project" value="InterPro"/>
</dbReference>
<evidence type="ECO:0000256" key="4">
    <source>
        <dbReference type="PIRSR" id="PIRSR606710-1"/>
    </source>
</evidence>
<feature type="active site" description="Proton acceptor" evidence="4">
    <location>
        <position position="14"/>
    </location>
</feature>
<dbReference type="InterPro" id="IPR041542">
    <property type="entry name" value="GH43_C2"/>
</dbReference>
<dbReference type="Pfam" id="PF17851">
    <property type="entry name" value="GH43_C2"/>
    <property type="match status" value="1"/>
</dbReference>
<dbReference type="PANTHER" id="PTHR42812">
    <property type="entry name" value="BETA-XYLOSIDASE"/>
    <property type="match status" value="1"/>
</dbReference>
<dbReference type="CDD" id="cd09000">
    <property type="entry name" value="GH43_SXA-like"/>
    <property type="match status" value="1"/>
</dbReference>
<protein>
    <submittedName>
        <fullName evidence="8">Xylan 1,4-beta-xylosidase</fullName>
    </submittedName>
</protein>
<dbReference type="Gene3D" id="2.115.10.20">
    <property type="entry name" value="Glycosyl hydrolase domain, family 43"/>
    <property type="match status" value="1"/>
</dbReference>
<dbReference type="InterPro" id="IPR006710">
    <property type="entry name" value="Glyco_hydro_43"/>
</dbReference>
<evidence type="ECO:0000313" key="9">
    <source>
        <dbReference type="Proteomes" id="UP000199318"/>
    </source>
</evidence>
<dbReference type="RefSeq" id="WP_093074925.1">
    <property type="nucleotide sequence ID" value="NZ_FOGV01000037.1"/>
</dbReference>
<dbReference type="InterPro" id="IPR013320">
    <property type="entry name" value="ConA-like_dom_sf"/>
</dbReference>
<dbReference type="Gene3D" id="2.60.120.200">
    <property type="match status" value="1"/>
</dbReference>
<evidence type="ECO:0000259" key="7">
    <source>
        <dbReference type="Pfam" id="PF17851"/>
    </source>
</evidence>
<reference evidence="9" key="1">
    <citation type="submission" date="2016-10" db="EMBL/GenBank/DDBJ databases">
        <authorList>
            <person name="de Groot N.N."/>
        </authorList>
    </citation>
    <scope>NUCLEOTIDE SEQUENCE [LARGE SCALE GENOMIC DNA]</scope>
    <source>
        <strain evidence="9">10nlg</strain>
    </source>
</reference>
<dbReference type="PANTHER" id="PTHR42812:SF12">
    <property type="entry name" value="BETA-XYLOSIDASE-RELATED"/>
    <property type="match status" value="1"/>
</dbReference>
<dbReference type="Pfam" id="PF04616">
    <property type="entry name" value="Glyco_hydro_43"/>
    <property type="match status" value="1"/>
</dbReference>
<dbReference type="GO" id="GO:0005975">
    <property type="term" value="P:carbohydrate metabolic process"/>
    <property type="evidence" value="ECO:0007669"/>
    <property type="project" value="InterPro"/>
</dbReference>
<evidence type="ECO:0000256" key="3">
    <source>
        <dbReference type="ARBA" id="ARBA00023295"/>
    </source>
</evidence>
<keyword evidence="2 6" id="KW-0378">Hydrolase</keyword>
<evidence type="ECO:0000313" key="8">
    <source>
        <dbReference type="EMBL" id="SES34120.1"/>
    </source>
</evidence>
<organism evidence="8 9">
    <name type="scientific">Salisediminibacterium halotolerans</name>
    <dbReference type="NCBI Taxonomy" id="517425"/>
    <lineage>
        <taxon>Bacteria</taxon>
        <taxon>Bacillati</taxon>
        <taxon>Bacillota</taxon>
        <taxon>Bacilli</taxon>
        <taxon>Bacillales</taxon>
        <taxon>Bacillaceae</taxon>
        <taxon>Salisediminibacterium</taxon>
    </lineage>
</organism>
<accession>A0A1H9WJR7</accession>
<dbReference type="SUPFAM" id="SSF49899">
    <property type="entry name" value="Concanavalin A-like lectins/glucanases"/>
    <property type="match status" value="1"/>
</dbReference>
<dbReference type="EMBL" id="FOGV01000037">
    <property type="protein sequence ID" value="SES34120.1"/>
    <property type="molecule type" value="Genomic_DNA"/>
</dbReference>
<dbReference type="InterPro" id="IPR051795">
    <property type="entry name" value="Glycosyl_Hydrlase_43"/>
</dbReference>
<dbReference type="Proteomes" id="UP000199318">
    <property type="component" value="Unassembled WGS sequence"/>
</dbReference>
<sequence length="542" mass="61457">MDIQNPILTGFNPDPSICRVGDDYYIAVSTFEWFPGVGIYHSKDLKHWQLAARPVNRLSQLNMAGNPNSGGVWAPQLSYADGQFWLIYSDVKVTNGQWKDCHNYLITGEDTDSDWSDPVYLNGSGFDPSLFHDDDGRKYLVNMVWDPRVGHHAFYGIVLQEYDHRLGKLTGEPVIIFKGTKYRLTEAPHLYKKNGYYYLLTAEGGTTYHHVSTIARSASLTGPYEVSPDNPLITTWNDPDNPLQKAGHGSFVETPAGEWFFVHLTGRPLPKTEAESLLDNRGYCPLGRETAIQRVKWQNDWPKIAGGNNPSLTIKGPDLPEVPLSNPRKRKVTFEEGRLPLDFQTLRIPLGADILSLTDEPGKLRLYGKESLTSTFTQAYVARRWEAFRFRAETRLQFNPVSFQQAAGLVNYYNTNNWTACQVTWHETLGRVIDLYTCDNFVFAQPLGEEKIPVPEDVADVYLRVTVDVHSYWYSYSFDGEQWHDLPAVLPSYKLSDDYVADGGFFTGAFVGMQCQDTSGRSTPADFDYFLYDETVFAEQAE</sequence>
<dbReference type="STRING" id="1464123.SAMN05444126_1376"/>
<evidence type="ECO:0000256" key="6">
    <source>
        <dbReference type="RuleBase" id="RU361187"/>
    </source>
</evidence>
<feature type="site" description="Important for catalytic activity, responsible for pKa modulation of the active site Glu and correct orientation of both the proton donor and substrate" evidence="5">
    <location>
        <position position="127"/>
    </location>
</feature>
<comment type="caution">
    <text evidence="8">The sequence shown here is derived from an EMBL/GenBank/DDBJ whole genome shotgun (WGS) entry which is preliminary data.</text>
</comment>
<keyword evidence="9" id="KW-1185">Reference proteome</keyword>
<evidence type="ECO:0000256" key="2">
    <source>
        <dbReference type="ARBA" id="ARBA00022801"/>
    </source>
</evidence>
<keyword evidence="3 6" id="KW-0326">Glycosidase</keyword>
<dbReference type="OrthoDB" id="9801455at2"/>
<evidence type="ECO:0000256" key="5">
    <source>
        <dbReference type="PIRSR" id="PIRSR606710-2"/>
    </source>
</evidence>